<dbReference type="PANTHER" id="PTHR45663:SF40">
    <property type="entry name" value="THIOREDOXIN 2"/>
    <property type="match status" value="1"/>
</dbReference>
<dbReference type="CDD" id="cd02947">
    <property type="entry name" value="TRX_family"/>
    <property type="match status" value="1"/>
</dbReference>
<evidence type="ECO:0000313" key="10">
    <source>
        <dbReference type="Proteomes" id="UP001203338"/>
    </source>
</evidence>
<dbReference type="InterPro" id="IPR036249">
    <property type="entry name" value="Thioredoxin-like_sf"/>
</dbReference>
<accession>A0ABT0PKP2</accession>
<dbReference type="Gene3D" id="3.40.30.10">
    <property type="entry name" value="Glutaredoxin"/>
    <property type="match status" value="1"/>
</dbReference>
<dbReference type="NCBIfam" id="NF008229">
    <property type="entry name" value="PRK10996.1"/>
    <property type="match status" value="1"/>
</dbReference>
<dbReference type="Proteomes" id="UP001203338">
    <property type="component" value="Unassembled WGS sequence"/>
</dbReference>
<dbReference type="InterPro" id="IPR005746">
    <property type="entry name" value="Thioredoxin"/>
</dbReference>
<name>A0ABT0PKP2_9GAMM</name>
<gene>
    <name evidence="9" type="primary">trxC</name>
    <name evidence="9" type="ORF">M3P05_18745</name>
</gene>
<evidence type="ECO:0000256" key="4">
    <source>
        <dbReference type="ARBA" id="ARBA00022982"/>
    </source>
</evidence>
<evidence type="ECO:0000256" key="7">
    <source>
        <dbReference type="NCBIfam" id="TIGR01068"/>
    </source>
</evidence>
<feature type="domain" description="Thioredoxin" evidence="8">
    <location>
        <begin position="7"/>
        <end position="145"/>
    </location>
</feature>
<dbReference type="PROSITE" id="PS51352">
    <property type="entry name" value="THIOREDOXIN_2"/>
    <property type="match status" value="1"/>
</dbReference>
<keyword evidence="5" id="KW-1015">Disulfide bond</keyword>
<dbReference type="PANTHER" id="PTHR45663">
    <property type="entry name" value="GEO12009P1"/>
    <property type="match status" value="1"/>
</dbReference>
<keyword evidence="10" id="KW-1185">Reference proteome</keyword>
<dbReference type="InterPro" id="IPR013766">
    <property type="entry name" value="Thioredoxin_domain"/>
</dbReference>
<evidence type="ECO:0000259" key="8">
    <source>
        <dbReference type="PROSITE" id="PS51352"/>
    </source>
</evidence>
<protein>
    <recommendedName>
        <fullName evidence="7">Thioredoxin</fullName>
    </recommendedName>
</protein>
<dbReference type="SUPFAM" id="SSF52833">
    <property type="entry name" value="Thioredoxin-like"/>
    <property type="match status" value="1"/>
</dbReference>
<dbReference type="Pfam" id="PF00085">
    <property type="entry name" value="Thioredoxin"/>
    <property type="match status" value="1"/>
</dbReference>
<keyword evidence="6" id="KW-0676">Redox-active center</keyword>
<organism evidence="9 10">
    <name type="scientific">Parendozoicomonas callyspongiae</name>
    <dbReference type="NCBI Taxonomy" id="2942213"/>
    <lineage>
        <taxon>Bacteria</taxon>
        <taxon>Pseudomonadati</taxon>
        <taxon>Pseudomonadota</taxon>
        <taxon>Gammaproteobacteria</taxon>
        <taxon>Oceanospirillales</taxon>
        <taxon>Endozoicomonadaceae</taxon>
        <taxon>Parendozoicomonas</taxon>
    </lineage>
</organism>
<proteinExistence type="inferred from homology"/>
<dbReference type="NCBIfam" id="TIGR01068">
    <property type="entry name" value="thioredoxin"/>
    <property type="match status" value="1"/>
</dbReference>
<evidence type="ECO:0000256" key="3">
    <source>
        <dbReference type="ARBA" id="ARBA00022723"/>
    </source>
</evidence>
<keyword evidence="3" id="KW-0479">Metal-binding</keyword>
<dbReference type="Gene3D" id="2.30.30.380">
    <property type="entry name" value="Zn-finger domain of Sec23/24"/>
    <property type="match status" value="1"/>
</dbReference>
<dbReference type="Pfam" id="PF21352">
    <property type="entry name" value="Zn_ribbon_Thio2"/>
    <property type="match status" value="1"/>
</dbReference>
<dbReference type="RefSeq" id="WP_249701635.1">
    <property type="nucleotide sequence ID" value="NZ_JAMFLX010000039.1"/>
</dbReference>
<dbReference type="InterPro" id="IPR017937">
    <property type="entry name" value="Thioredoxin_CS"/>
</dbReference>
<sequence>MSQPVQVVCGRCSATNRIPAERLSDGPICGKCRAGLFAGKPVDLHAGNFKRFLSQTDLPVVVDFSAPWCGPCKAMAPAYAKVAGELEPGLIFAKLDTEANQQLAAPYNIRSIPTMIVFRKGKEVDRVSGALPQAKLKQWFGKFSAETKGRA</sequence>
<dbReference type="PROSITE" id="PS00194">
    <property type="entry name" value="THIOREDOXIN_1"/>
    <property type="match status" value="1"/>
</dbReference>
<evidence type="ECO:0000256" key="2">
    <source>
        <dbReference type="ARBA" id="ARBA00022448"/>
    </source>
</evidence>
<comment type="similarity">
    <text evidence="1">Belongs to the thioredoxin family.</text>
</comment>
<evidence type="ECO:0000256" key="5">
    <source>
        <dbReference type="ARBA" id="ARBA00023157"/>
    </source>
</evidence>
<comment type="caution">
    <text evidence="9">The sequence shown here is derived from an EMBL/GenBank/DDBJ whole genome shotgun (WGS) entry which is preliminary data.</text>
</comment>
<dbReference type="InterPro" id="IPR049299">
    <property type="entry name" value="Thio2_N"/>
</dbReference>
<keyword evidence="2" id="KW-0813">Transport</keyword>
<dbReference type="PRINTS" id="PR00421">
    <property type="entry name" value="THIOREDOXIN"/>
</dbReference>
<reference evidence="9 10" key="1">
    <citation type="submission" date="2022-05" db="EMBL/GenBank/DDBJ databases">
        <authorList>
            <person name="Park J.-S."/>
        </authorList>
    </citation>
    <scope>NUCLEOTIDE SEQUENCE [LARGE SCALE GENOMIC DNA]</scope>
    <source>
        <strain evidence="9 10">2012CJ34-2</strain>
    </source>
</reference>
<evidence type="ECO:0000313" key="9">
    <source>
        <dbReference type="EMBL" id="MCL6271962.1"/>
    </source>
</evidence>
<evidence type="ECO:0000256" key="1">
    <source>
        <dbReference type="ARBA" id="ARBA00008987"/>
    </source>
</evidence>
<keyword evidence="4" id="KW-0249">Electron transport</keyword>
<evidence type="ECO:0000256" key="6">
    <source>
        <dbReference type="ARBA" id="ARBA00023284"/>
    </source>
</evidence>
<dbReference type="EMBL" id="JAMFLX010000039">
    <property type="protein sequence ID" value="MCL6271962.1"/>
    <property type="molecule type" value="Genomic_DNA"/>
</dbReference>